<feature type="transmembrane region" description="Helical" evidence="6">
    <location>
        <begin position="44"/>
        <end position="61"/>
    </location>
</feature>
<dbReference type="Pfam" id="PF00892">
    <property type="entry name" value="EamA"/>
    <property type="match status" value="2"/>
</dbReference>
<feature type="transmembrane region" description="Helical" evidence="6">
    <location>
        <begin position="132"/>
        <end position="150"/>
    </location>
</feature>
<sequence>MKSVEVNANNHWLGFALSLFTAVLWGVLPIFLKLCLESMNSVTITWYRFLVAGIFVFLILYKRKALPKVEVMRGKAWVWLIVASLLLVANYVANVHGLEYLAPETAQVLMQLAPFLLMLGGIVFFTERFSPLEFLGAFALLLGMSLFFNERIEELFSSFNDFTLGVLIIIFAAVTWAGYALMQKPLLKVLSAKQLTLYIYVFGLLVLFPFSDPSQILDMQMIHIYALIFCCLNTILGYGAFTEALAVWQASKVSAVITLAPIFTFISMVIAVDVLPEHFVATDLNTWAYIGAGIVVVGSALTSLGRANHRR</sequence>
<accession>A0ABS9DCL7</accession>
<keyword evidence="4 6" id="KW-1133">Transmembrane helix</keyword>
<evidence type="ECO:0000313" key="9">
    <source>
        <dbReference type="Proteomes" id="UP001521137"/>
    </source>
</evidence>
<gene>
    <name evidence="8" type="ORF">L0668_18345</name>
</gene>
<dbReference type="Proteomes" id="UP001521137">
    <property type="component" value="Unassembled WGS sequence"/>
</dbReference>
<evidence type="ECO:0000256" key="1">
    <source>
        <dbReference type="ARBA" id="ARBA00004141"/>
    </source>
</evidence>
<evidence type="ECO:0000313" key="8">
    <source>
        <dbReference type="EMBL" id="MCF2950085.1"/>
    </source>
</evidence>
<name>A0ABS9DCL7_9ALTE</name>
<dbReference type="InterPro" id="IPR050638">
    <property type="entry name" value="AA-Vitamin_Transporters"/>
</dbReference>
<dbReference type="EMBL" id="JAKGAS010000014">
    <property type="protein sequence ID" value="MCF2950085.1"/>
    <property type="molecule type" value="Genomic_DNA"/>
</dbReference>
<evidence type="ECO:0000256" key="4">
    <source>
        <dbReference type="ARBA" id="ARBA00022989"/>
    </source>
</evidence>
<comment type="caution">
    <text evidence="8">The sequence shown here is derived from an EMBL/GenBank/DDBJ whole genome shotgun (WGS) entry which is preliminary data.</text>
</comment>
<dbReference type="SUPFAM" id="SSF103481">
    <property type="entry name" value="Multidrug resistance efflux transporter EmrE"/>
    <property type="match status" value="1"/>
</dbReference>
<feature type="transmembrane region" description="Helical" evidence="6">
    <location>
        <begin position="222"/>
        <end position="241"/>
    </location>
</feature>
<feature type="domain" description="EamA" evidence="7">
    <location>
        <begin position="164"/>
        <end position="303"/>
    </location>
</feature>
<feature type="transmembrane region" description="Helical" evidence="6">
    <location>
        <begin position="253"/>
        <end position="275"/>
    </location>
</feature>
<reference evidence="8 9" key="1">
    <citation type="submission" date="2022-01" db="EMBL/GenBank/DDBJ databases">
        <title>Paraglaciecola sp. G1-23.</title>
        <authorList>
            <person name="Jin M.S."/>
            <person name="Han D.M."/>
            <person name="Kim H.M."/>
            <person name="Jeon C.O."/>
        </authorList>
    </citation>
    <scope>NUCLEOTIDE SEQUENCE [LARGE SCALE GENOMIC DNA]</scope>
    <source>
        <strain evidence="8 9">G1-23</strain>
    </source>
</reference>
<feature type="domain" description="EamA" evidence="7">
    <location>
        <begin position="13"/>
        <end position="147"/>
    </location>
</feature>
<keyword evidence="9" id="KW-1185">Reference proteome</keyword>
<dbReference type="PANTHER" id="PTHR32322">
    <property type="entry name" value="INNER MEMBRANE TRANSPORTER"/>
    <property type="match status" value="1"/>
</dbReference>
<evidence type="ECO:0000256" key="3">
    <source>
        <dbReference type="ARBA" id="ARBA00022692"/>
    </source>
</evidence>
<dbReference type="InterPro" id="IPR037185">
    <property type="entry name" value="EmrE-like"/>
</dbReference>
<feature type="transmembrane region" description="Helical" evidence="6">
    <location>
        <begin position="287"/>
        <end position="305"/>
    </location>
</feature>
<feature type="transmembrane region" description="Helical" evidence="6">
    <location>
        <begin position="76"/>
        <end position="93"/>
    </location>
</feature>
<evidence type="ECO:0000256" key="5">
    <source>
        <dbReference type="ARBA" id="ARBA00023136"/>
    </source>
</evidence>
<evidence type="ECO:0000259" key="7">
    <source>
        <dbReference type="Pfam" id="PF00892"/>
    </source>
</evidence>
<keyword evidence="3 6" id="KW-0812">Transmembrane</keyword>
<proteinExistence type="inferred from homology"/>
<comment type="subcellular location">
    <subcellularLocation>
        <location evidence="1">Membrane</location>
        <topology evidence="1">Multi-pass membrane protein</topology>
    </subcellularLocation>
</comment>
<dbReference type="InterPro" id="IPR000620">
    <property type="entry name" value="EamA_dom"/>
</dbReference>
<feature type="transmembrane region" description="Helical" evidence="6">
    <location>
        <begin position="105"/>
        <end position="125"/>
    </location>
</feature>
<feature type="transmembrane region" description="Helical" evidence="6">
    <location>
        <begin position="162"/>
        <end position="182"/>
    </location>
</feature>
<comment type="similarity">
    <text evidence="2">Belongs to the EamA transporter family.</text>
</comment>
<evidence type="ECO:0000256" key="6">
    <source>
        <dbReference type="SAM" id="Phobius"/>
    </source>
</evidence>
<feature type="transmembrane region" description="Helical" evidence="6">
    <location>
        <begin position="194"/>
        <end position="210"/>
    </location>
</feature>
<dbReference type="PANTHER" id="PTHR32322:SF2">
    <property type="entry name" value="EAMA DOMAIN-CONTAINING PROTEIN"/>
    <property type="match status" value="1"/>
</dbReference>
<dbReference type="RefSeq" id="WP_235314186.1">
    <property type="nucleotide sequence ID" value="NZ_JAKGAS010000014.1"/>
</dbReference>
<evidence type="ECO:0000256" key="2">
    <source>
        <dbReference type="ARBA" id="ARBA00007362"/>
    </source>
</evidence>
<keyword evidence="5 6" id="KW-0472">Membrane</keyword>
<feature type="transmembrane region" description="Helical" evidence="6">
    <location>
        <begin position="12"/>
        <end position="32"/>
    </location>
</feature>
<protein>
    <submittedName>
        <fullName evidence="8">DMT family transporter</fullName>
    </submittedName>
</protein>
<organism evidence="8 9">
    <name type="scientific">Paraglaciecola algarum</name>
    <dbReference type="NCBI Taxonomy" id="3050085"/>
    <lineage>
        <taxon>Bacteria</taxon>
        <taxon>Pseudomonadati</taxon>
        <taxon>Pseudomonadota</taxon>
        <taxon>Gammaproteobacteria</taxon>
        <taxon>Alteromonadales</taxon>
        <taxon>Alteromonadaceae</taxon>
        <taxon>Paraglaciecola</taxon>
    </lineage>
</organism>